<proteinExistence type="predicted"/>
<dbReference type="AlphaFoldDB" id="A0A0A2XW28"/>
<evidence type="ECO:0000313" key="2">
    <source>
        <dbReference type="Proteomes" id="UP000030418"/>
    </source>
</evidence>
<gene>
    <name evidence="1" type="ORF">P375_00345</name>
</gene>
<dbReference type="EMBL" id="JPXY01000003">
    <property type="protein sequence ID" value="KGQ34630.1"/>
    <property type="molecule type" value="Genomic_DNA"/>
</dbReference>
<accession>A0A0A2XW28</accession>
<comment type="caution">
    <text evidence="1">The sequence shown here is derived from an EMBL/GenBank/DDBJ whole genome shotgun (WGS) entry which is preliminary data.</text>
</comment>
<dbReference type="RefSeq" id="WP_039133000.1">
    <property type="nucleotide sequence ID" value="NZ_JPXY01000003.1"/>
</dbReference>
<organism evidence="1 2">
    <name type="scientific">Gallibacterium genomosp. 2</name>
    <dbReference type="NCBI Taxonomy" id="155517"/>
    <lineage>
        <taxon>Bacteria</taxon>
        <taxon>Pseudomonadati</taxon>
        <taxon>Pseudomonadota</taxon>
        <taxon>Gammaproteobacteria</taxon>
        <taxon>Pasteurellales</taxon>
        <taxon>Pasteurellaceae</taxon>
        <taxon>Gallibacterium</taxon>
    </lineage>
</organism>
<keyword evidence="2" id="KW-1185">Reference proteome</keyword>
<name>A0A0A2XW28_9PAST</name>
<dbReference type="InterPro" id="IPR047666">
    <property type="entry name" value="ANR_neg_reg"/>
</dbReference>
<reference evidence="1 2" key="1">
    <citation type="submission" date="2014-08" db="EMBL/GenBank/DDBJ databases">
        <title>Chaperone-usher fimbriae in a diverse selection of Gallibacterium genomes.</title>
        <authorList>
            <person name="Kudirkiene E."/>
            <person name="Bager R.J."/>
            <person name="Johnson T.J."/>
            <person name="Bojesen A.M."/>
        </authorList>
    </citation>
    <scope>NUCLEOTIDE SEQUENCE [LARGE SCALE GENOMIC DNA]</scope>
    <source>
        <strain evidence="1 2">CCM5976</strain>
    </source>
</reference>
<dbReference type="Proteomes" id="UP000030418">
    <property type="component" value="Unassembled WGS sequence"/>
</dbReference>
<evidence type="ECO:0008006" key="3">
    <source>
        <dbReference type="Google" id="ProtNLM"/>
    </source>
</evidence>
<protein>
    <recommendedName>
        <fullName evidence="3">ANR family transcriptional regulator</fullName>
    </recommendedName>
</protein>
<sequence length="65" mass="7707">MRNEDYYNHAEQAAELEKKQQYHDAALHWQLASGKAKKEINCEYATERSKFCNRMAVRPFSRGEQ</sequence>
<evidence type="ECO:0000313" key="1">
    <source>
        <dbReference type="EMBL" id="KGQ34630.1"/>
    </source>
</evidence>
<dbReference type="NCBIfam" id="NF033650">
    <property type="entry name" value="ANR_neg_reg"/>
    <property type="match status" value="1"/>
</dbReference>